<proteinExistence type="predicted"/>
<gene>
    <name evidence="1" type="ORF">ET996_09895</name>
</gene>
<dbReference type="RefSeq" id="WP_131172405.1">
    <property type="nucleotide sequence ID" value="NZ_FXTL01000012.1"/>
</dbReference>
<comment type="caution">
    <text evidence="1">The sequence shown here is derived from an EMBL/GenBank/DDBJ whole genome shotgun (WGS) entry which is preliminary data.</text>
</comment>
<protein>
    <submittedName>
        <fullName evidence="1">Uncharacterized protein</fullName>
    </submittedName>
</protein>
<sequence>MDLSDVEWGDVLSDADGVLAVEGRVGDADVLVLRFADPGDRDAVASGLRADAAGPALPVLGSGEGWVILGVDDGFDALLEQRGFEAEASSGQPFG</sequence>
<dbReference type="Proteomes" id="UP000291933">
    <property type="component" value="Unassembled WGS sequence"/>
</dbReference>
<keyword evidence="2" id="KW-1185">Reference proteome</keyword>
<reference evidence="1 2" key="1">
    <citation type="submission" date="2019-01" db="EMBL/GenBank/DDBJ databases">
        <title>Lactibacter flavus gen. nov., sp. nov., a novel bacterium of the family Propionibacteriaceae isolated from raw milk and dairy products.</title>
        <authorList>
            <person name="Huptas C."/>
            <person name="Wenning M."/>
            <person name="Breitenwieser F."/>
            <person name="Doll E."/>
            <person name="Von Neubeck M."/>
            <person name="Busse H.-J."/>
            <person name="Scherer S."/>
        </authorList>
    </citation>
    <scope>NUCLEOTIDE SEQUENCE [LARGE SCALE GENOMIC DNA]</scope>
    <source>
        <strain evidence="1 2">DSM 22130</strain>
    </source>
</reference>
<organism evidence="1 2">
    <name type="scientific">Propioniciclava tarda</name>
    <dbReference type="NCBI Taxonomy" id="433330"/>
    <lineage>
        <taxon>Bacteria</taxon>
        <taxon>Bacillati</taxon>
        <taxon>Actinomycetota</taxon>
        <taxon>Actinomycetes</taxon>
        <taxon>Propionibacteriales</taxon>
        <taxon>Propionibacteriaceae</taxon>
        <taxon>Propioniciclava</taxon>
    </lineage>
</organism>
<evidence type="ECO:0000313" key="2">
    <source>
        <dbReference type="Proteomes" id="UP000291933"/>
    </source>
</evidence>
<name>A0A4Q9KJA6_PROTD</name>
<accession>A0A4Q9KJA6</accession>
<dbReference type="AlphaFoldDB" id="A0A4Q9KJA6"/>
<dbReference type="OrthoDB" id="9781415at2"/>
<evidence type="ECO:0000313" key="1">
    <source>
        <dbReference type="EMBL" id="TBT94507.1"/>
    </source>
</evidence>
<dbReference type="EMBL" id="SDMR01000012">
    <property type="protein sequence ID" value="TBT94507.1"/>
    <property type="molecule type" value="Genomic_DNA"/>
</dbReference>